<dbReference type="OrthoDB" id="7052461at2"/>
<evidence type="ECO:0000313" key="6">
    <source>
        <dbReference type="EMBL" id="PTU31731.1"/>
    </source>
</evidence>
<keyword evidence="4 5" id="KW-0472">Membrane</keyword>
<feature type="transmembrane region" description="Helical" evidence="5">
    <location>
        <begin position="459"/>
        <end position="483"/>
    </location>
</feature>
<keyword evidence="2 5" id="KW-0812">Transmembrane</keyword>
<evidence type="ECO:0000313" key="7">
    <source>
        <dbReference type="Proteomes" id="UP000244248"/>
    </source>
</evidence>
<dbReference type="RefSeq" id="WP_107940282.1">
    <property type="nucleotide sequence ID" value="NZ_QANS01000003.1"/>
</dbReference>
<evidence type="ECO:0000256" key="2">
    <source>
        <dbReference type="ARBA" id="ARBA00022692"/>
    </source>
</evidence>
<comment type="subcellular location">
    <subcellularLocation>
        <location evidence="1">Membrane</location>
        <topology evidence="1">Multi-pass membrane protein</topology>
    </subcellularLocation>
</comment>
<evidence type="ECO:0000256" key="4">
    <source>
        <dbReference type="ARBA" id="ARBA00023136"/>
    </source>
</evidence>
<dbReference type="Gene3D" id="1.20.58.340">
    <property type="entry name" value="Magnesium transport protein CorA, transmembrane region"/>
    <property type="match status" value="1"/>
</dbReference>
<feature type="transmembrane region" description="Helical" evidence="5">
    <location>
        <begin position="495"/>
        <end position="513"/>
    </location>
</feature>
<dbReference type="Pfam" id="PF01544">
    <property type="entry name" value="CorA"/>
    <property type="match status" value="1"/>
</dbReference>
<dbReference type="AlphaFoldDB" id="A0A2T5MGL5"/>
<protein>
    <recommendedName>
        <fullName evidence="8">CorA-like Mg2+ transporter protein</fullName>
    </recommendedName>
</protein>
<keyword evidence="3 5" id="KW-1133">Transmembrane helix</keyword>
<dbReference type="GO" id="GO:0016020">
    <property type="term" value="C:membrane"/>
    <property type="evidence" value="ECO:0007669"/>
    <property type="project" value="UniProtKB-SubCell"/>
</dbReference>
<evidence type="ECO:0000256" key="5">
    <source>
        <dbReference type="SAM" id="Phobius"/>
    </source>
</evidence>
<proteinExistence type="predicted"/>
<name>A0A2T5MGL5_9GAMM</name>
<dbReference type="InterPro" id="IPR045863">
    <property type="entry name" value="CorA_TM1_TM2"/>
</dbReference>
<accession>A0A2T5MGL5</accession>
<dbReference type="EMBL" id="QANS01000003">
    <property type="protein sequence ID" value="PTU31731.1"/>
    <property type="molecule type" value="Genomic_DNA"/>
</dbReference>
<dbReference type="InterPro" id="IPR002523">
    <property type="entry name" value="MgTranspt_CorA/ZnTranspt_ZntB"/>
</dbReference>
<organism evidence="6 7">
    <name type="scientific">Stenotrophobium rhamnosiphilum</name>
    <dbReference type="NCBI Taxonomy" id="2029166"/>
    <lineage>
        <taxon>Bacteria</taxon>
        <taxon>Pseudomonadati</taxon>
        <taxon>Pseudomonadota</taxon>
        <taxon>Gammaproteobacteria</taxon>
        <taxon>Nevskiales</taxon>
        <taxon>Nevskiaceae</taxon>
        <taxon>Stenotrophobium</taxon>
    </lineage>
</organism>
<gene>
    <name evidence="6" type="ORF">CJD38_10540</name>
</gene>
<comment type="caution">
    <text evidence="6">The sequence shown here is derived from an EMBL/GenBank/DDBJ whole genome shotgun (WGS) entry which is preliminary data.</text>
</comment>
<reference evidence="6 7" key="1">
    <citation type="submission" date="2018-04" db="EMBL/GenBank/DDBJ databases">
        <title>Novel species isolated from glacier.</title>
        <authorList>
            <person name="Liu Q."/>
            <person name="Xin Y.-H."/>
        </authorList>
    </citation>
    <scope>NUCLEOTIDE SEQUENCE [LARGE SCALE GENOMIC DNA]</scope>
    <source>
        <strain evidence="6 7">GT1R17</strain>
    </source>
</reference>
<keyword evidence="7" id="KW-1185">Reference proteome</keyword>
<dbReference type="Proteomes" id="UP000244248">
    <property type="component" value="Unassembled WGS sequence"/>
</dbReference>
<evidence type="ECO:0000256" key="3">
    <source>
        <dbReference type="ARBA" id="ARBA00022989"/>
    </source>
</evidence>
<dbReference type="GO" id="GO:0046873">
    <property type="term" value="F:metal ion transmembrane transporter activity"/>
    <property type="evidence" value="ECO:0007669"/>
    <property type="project" value="InterPro"/>
</dbReference>
<dbReference type="SUPFAM" id="SSF144083">
    <property type="entry name" value="Magnesium transport protein CorA, transmembrane region"/>
    <property type="match status" value="1"/>
</dbReference>
<sequence>MLEPANTSDKLVRHFRQILVWPLHLMPIHKDAQTQKHWELLEQSTGHPWREVADEFTENAADFKERHYNEFVTFLPYVQRFLYGESRNSEQDGERIASPMRVYRREDVAAVRITPHIGAEPLTLSVAHIDLYFFYDIDVVLLNVEVHADDLPLQTAQNLLYSFGRAYPASWDSEGQGLHCPHRVEWIDANNEVMATSDYEQREKYLSFACRNRAASIASHWAFLLQPMVLDHADEPGLIRFRQIEFYRMPVMGYLAMENPRALSHGDFIRIGLVSGSGTDESLPFSERHVSDFEQRYCYDRYWSEGACPGSDTRYLCNGHALMVIGNARHALFTGKETGVLSQFRHQYFLLFMIAHMQRSALLMFSDLLVAALDRLDIQSAESVRRFKRAIRQNFETFLRFTHRYWFHELSDQVQVKALYRMCTTHLETEVLHEEVKKEIYDMSQYLDSDSLRRQANTVVRLTVVTTFGLIGTVVTGLFGMNLFGLGERPPHQQWLFLLLGFAGVTAVTFYTLSKSKRLSDFLDAVSDDRLPTKAKVGSLINVWRKRNDFE</sequence>
<evidence type="ECO:0000256" key="1">
    <source>
        <dbReference type="ARBA" id="ARBA00004141"/>
    </source>
</evidence>
<evidence type="ECO:0008006" key="8">
    <source>
        <dbReference type="Google" id="ProtNLM"/>
    </source>
</evidence>